<protein>
    <recommendedName>
        <fullName evidence="2">FecR protein domain-containing protein</fullName>
    </recommendedName>
</protein>
<evidence type="ECO:0000313" key="3">
    <source>
        <dbReference type="EMBL" id="ERJ93971.1"/>
    </source>
</evidence>
<dbReference type="Pfam" id="PF04773">
    <property type="entry name" value="FecR"/>
    <property type="match status" value="1"/>
</dbReference>
<keyword evidence="4" id="KW-1185">Reference proteome</keyword>
<dbReference type="PROSITE" id="PS51257">
    <property type="entry name" value="PROKAR_LIPOPROTEIN"/>
    <property type="match status" value="1"/>
</dbReference>
<dbReference type="InterPro" id="IPR006860">
    <property type="entry name" value="FecR"/>
</dbReference>
<organism evidence="3 4">
    <name type="scientific">Treponema lecithinolyticum ATCC 700332</name>
    <dbReference type="NCBI Taxonomy" id="1321815"/>
    <lineage>
        <taxon>Bacteria</taxon>
        <taxon>Pseudomonadati</taxon>
        <taxon>Spirochaetota</taxon>
        <taxon>Spirochaetia</taxon>
        <taxon>Spirochaetales</taxon>
        <taxon>Treponemataceae</taxon>
        <taxon>Treponema</taxon>
    </lineage>
</organism>
<sequence>MKTKRNTKYNRESVSDVLQDIFVVFFSLSAIGCTAFLFFNNLNKTIERADKVPVATVSYKYKSVQRKFLDRSVWDRPVQYSPVYNGDIIRTAPASEARIYFPDQNVIDIGANTMIQIFKQAQKDETAVQVAEGNVSVQTVGSKVAVKADNVSVAVEKDSVLHVQKLESAQREAVNVLSSSDESASAGGIAGAGREAEIESAARGENAAASGALRLTVEKGTAAMTTVEEERADVRVRRSAAANALQPTVLSEGDVVQAGNKAAVSMIRPASGARLINQYKNTLPVSFSWRSSFPDDTELVLETSRNRNFAKSYRLSLKGLKEVTLDEKAGTVYWRIYALDKGARDESADSGKFTVLDAPPPVLFEPVPDRRYVYKETIPAVRFLWKGNDVSSSYTLEAADNSDMRNPVVVKQVSGETVTLPNLSEGMWYWRVTPNYIADESILPKPSAVSVFSIEKQKELPPIKLITPGAIADTAEGKSVAFSWKNVTEAVKYRLVIAKSESMSDAVVERTSDINYCELKNAAKTLPNGVYYWKVEGLDKNGERLTSSAPSAFRSRDSELFLRSLFPPDNYVLADTLCLDSRFTWKTNLEGEQRFQVSVSNDFSSPMLDVKAQGSGIDGMVLPQGDYFWRVSVKSEFEALETPPKRLTIAPALPPPELVDIGDVVVIHPKQKNTFAWTAVPGADYYQVKITKPGLDSVPLYESLYITDTGVEMALQSIRDGNYIMSVQGFASSTLTSSRRYSYAADKAFMLKHLRPVELVLPAHNAKIGGVDAALNPGFLQWSSVEKPVKTRLVLEKAGQKGSVLSVYDPSFSVRLPPLSAGNYRWRVTASTRDGLDISSLQDNSFTVLPIPPLERVALVFPSDGEIFGVSFFKANRSIVFRWKKNGEATHYVIRLYNDKKQKIFEREIDARTASSRTDGGCAFDFGDLAKLSRGIFYAEVEPERRLKNGMLFQKGNVSSRRFVIDLPKATSVETDAPGVLYGK</sequence>
<evidence type="ECO:0000256" key="1">
    <source>
        <dbReference type="SAM" id="Phobius"/>
    </source>
</evidence>
<accession>A0ABN0P0L3</accession>
<gene>
    <name evidence="3" type="ORF">HMPREF9193_00543</name>
</gene>
<proteinExistence type="predicted"/>
<keyword evidence="1" id="KW-0472">Membrane</keyword>
<dbReference type="RefSeq" id="WP_021686392.1">
    <property type="nucleotide sequence ID" value="NZ_KI260556.1"/>
</dbReference>
<dbReference type="EMBL" id="AWVH01000011">
    <property type="protein sequence ID" value="ERJ93971.1"/>
    <property type="molecule type" value="Genomic_DNA"/>
</dbReference>
<dbReference type="InterPro" id="IPR013783">
    <property type="entry name" value="Ig-like_fold"/>
</dbReference>
<evidence type="ECO:0000313" key="4">
    <source>
        <dbReference type="Proteomes" id="UP000016649"/>
    </source>
</evidence>
<dbReference type="Gene3D" id="2.60.40.10">
    <property type="entry name" value="Immunoglobulins"/>
    <property type="match status" value="3"/>
</dbReference>
<feature type="transmembrane region" description="Helical" evidence="1">
    <location>
        <begin position="21"/>
        <end position="39"/>
    </location>
</feature>
<dbReference type="Proteomes" id="UP000016649">
    <property type="component" value="Unassembled WGS sequence"/>
</dbReference>
<reference evidence="3 4" key="1">
    <citation type="submission" date="2013-08" db="EMBL/GenBank/DDBJ databases">
        <authorList>
            <person name="Weinstock G."/>
            <person name="Sodergren E."/>
            <person name="Wylie T."/>
            <person name="Fulton L."/>
            <person name="Fulton R."/>
            <person name="Fronick C."/>
            <person name="O'Laughlin M."/>
            <person name="Godfrey J."/>
            <person name="Miner T."/>
            <person name="Herter B."/>
            <person name="Appelbaum E."/>
            <person name="Cordes M."/>
            <person name="Lek S."/>
            <person name="Wollam A."/>
            <person name="Pepin K.H."/>
            <person name="Palsikar V.B."/>
            <person name="Mitreva M."/>
            <person name="Wilson R.K."/>
        </authorList>
    </citation>
    <scope>NUCLEOTIDE SEQUENCE [LARGE SCALE GENOMIC DNA]</scope>
    <source>
        <strain evidence="3 4">ATCC 700332</strain>
    </source>
</reference>
<keyword evidence="1" id="KW-1133">Transmembrane helix</keyword>
<comment type="caution">
    <text evidence="3">The sequence shown here is derived from an EMBL/GenBank/DDBJ whole genome shotgun (WGS) entry which is preliminary data.</text>
</comment>
<keyword evidence="1" id="KW-0812">Transmembrane</keyword>
<feature type="domain" description="FecR protein" evidence="2">
    <location>
        <begin position="87"/>
        <end position="176"/>
    </location>
</feature>
<evidence type="ECO:0000259" key="2">
    <source>
        <dbReference type="Pfam" id="PF04773"/>
    </source>
</evidence>
<name>A0ABN0P0L3_TRELE</name>